<keyword evidence="3" id="KW-0238">DNA-binding</keyword>
<protein>
    <submittedName>
        <fullName evidence="6">LysR family transcriptional regulator</fullName>
    </submittedName>
</protein>
<evidence type="ECO:0000256" key="2">
    <source>
        <dbReference type="ARBA" id="ARBA00023015"/>
    </source>
</evidence>
<dbReference type="InterPro" id="IPR036390">
    <property type="entry name" value="WH_DNA-bd_sf"/>
</dbReference>
<name>A0A291E5Y0_9ENTR</name>
<dbReference type="PANTHER" id="PTHR30126">
    <property type="entry name" value="HTH-TYPE TRANSCRIPTIONAL REGULATOR"/>
    <property type="match status" value="1"/>
</dbReference>
<dbReference type="SUPFAM" id="SSF53850">
    <property type="entry name" value="Periplasmic binding protein-like II"/>
    <property type="match status" value="1"/>
</dbReference>
<keyword evidence="4" id="KW-0804">Transcription</keyword>
<accession>A0A291E5Y0</accession>
<dbReference type="InterPro" id="IPR036388">
    <property type="entry name" value="WH-like_DNA-bd_sf"/>
</dbReference>
<keyword evidence="6" id="KW-0614">Plasmid</keyword>
<gene>
    <name evidence="6" type="ORF">CO704_25560</name>
</gene>
<dbReference type="PANTHER" id="PTHR30126:SF91">
    <property type="entry name" value="LYSR FAMILY TRANSCRIPTIONAL REGULATOR"/>
    <property type="match status" value="1"/>
</dbReference>
<geneLocation type="plasmid" evidence="6">
    <name>unnamed</name>
</geneLocation>
<evidence type="ECO:0000256" key="1">
    <source>
        <dbReference type="ARBA" id="ARBA00009437"/>
    </source>
</evidence>
<dbReference type="SUPFAM" id="SSF46785">
    <property type="entry name" value="Winged helix' DNA-binding domain"/>
    <property type="match status" value="1"/>
</dbReference>
<evidence type="ECO:0000256" key="4">
    <source>
        <dbReference type="ARBA" id="ARBA00023163"/>
    </source>
</evidence>
<dbReference type="Proteomes" id="UP000217979">
    <property type="component" value="Plasmid unnamed"/>
</dbReference>
<dbReference type="EMBL" id="CP023526">
    <property type="protein sequence ID" value="ATF95447.1"/>
    <property type="molecule type" value="Genomic_DNA"/>
</dbReference>
<sequence>MAKLSLDALKIINLIKLTGSFSTTARLMNKTPSAISYRVICLERNLGVKLFDRNGPLISLTKEGENIATEGEWILKAIDNLECKLMIKNPRNPVFNLGVSESFSINLLGRSLHDFSVKYPKIKIKINKMKDGSEWGDLESSKLDFVISNISCPSQVDVKSKFIGENKLIFCAAPEYIERNHKKIWCQKDEEGELLAIITNSSLDSHVRYDITQLKIKNKILVNDFFTQFSLLEEGYGIGIVPMLAVKKQLDNQTLSIVDLGYELGREPVWVGWENRNPSRYKSWWIEELDKLKIAIQFDEQDAVQ</sequence>
<keyword evidence="2" id="KW-0805">Transcription regulation</keyword>
<dbReference type="Pfam" id="PF03466">
    <property type="entry name" value="LysR_substrate"/>
    <property type="match status" value="1"/>
</dbReference>
<organism evidence="6 7">
    <name type="scientific">Cedecea neteri</name>
    <dbReference type="NCBI Taxonomy" id="158822"/>
    <lineage>
        <taxon>Bacteria</taxon>
        <taxon>Pseudomonadati</taxon>
        <taxon>Pseudomonadota</taxon>
        <taxon>Gammaproteobacteria</taxon>
        <taxon>Enterobacterales</taxon>
        <taxon>Enterobacteriaceae</taxon>
        <taxon>Cedecea</taxon>
    </lineage>
</organism>
<evidence type="ECO:0000256" key="3">
    <source>
        <dbReference type="ARBA" id="ARBA00023125"/>
    </source>
</evidence>
<dbReference type="Gene3D" id="1.10.10.10">
    <property type="entry name" value="Winged helix-like DNA-binding domain superfamily/Winged helix DNA-binding domain"/>
    <property type="match status" value="1"/>
</dbReference>
<dbReference type="InterPro" id="IPR000847">
    <property type="entry name" value="LysR_HTH_N"/>
</dbReference>
<dbReference type="AlphaFoldDB" id="A0A291E5Y0"/>
<dbReference type="RefSeq" id="WP_061277632.1">
    <property type="nucleotide sequence ID" value="NZ_CP023526.1"/>
</dbReference>
<dbReference type="GO" id="GO:0000976">
    <property type="term" value="F:transcription cis-regulatory region binding"/>
    <property type="evidence" value="ECO:0007669"/>
    <property type="project" value="TreeGrafter"/>
</dbReference>
<dbReference type="PROSITE" id="PS50931">
    <property type="entry name" value="HTH_LYSR"/>
    <property type="match status" value="1"/>
</dbReference>
<comment type="similarity">
    <text evidence="1">Belongs to the LysR transcriptional regulatory family.</text>
</comment>
<dbReference type="Pfam" id="PF00126">
    <property type="entry name" value="HTH_1"/>
    <property type="match status" value="1"/>
</dbReference>
<evidence type="ECO:0000313" key="6">
    <source>
        <dbReference type="EMBL" id="ATF95447.1"/>
    </source>
</evidence>
<evidence type="ECO:0000259" key="5">
    <source>
        <dbReference type="PROSITE" id="PS50931"/>
    </source>
</evidence>
<dbReference type="GO" id="GO:0003700">
    <property type="term" value="F:DNA-binding transcription factor activity"/>
    <property type="evidence" value="ECO:0007669"/>
    <property type="project" value="InterPro"/>
</dbReference>
<feature type="domain" description="HTH lysR-type" evidence="5">
    <location>
        <begin position="4"/>
        <end position="61"/>
    </location>
</feature>
<proteinExistence type="inferred from homology"/>
<dbReference type="InterPro" id="IPR005119">
    <property type="entry name" value="LysR_subst-bd"/>
</dbReference>
<reference evidence="6 7" key="1">
    <citation type="submission" date="2017-09" db="EMBL/GenBank/DDBJ databases">
        <title>FDA dAtabase for Regulatory Grade micrObial Sequences (FDA-ARGOS): Supporting development and validation of Infectious Disease Dx tests.</title>
        <authorList>
            <person name="Minogue T."/>
            <person name="Wolcott M."/>
            <person name="Wasieloski L."/>
            <person name="Aguilar W."/>
            <person name="Moore D."/>
            <person name="Tallon L."/>
            <person name="Sadzewicz L."/>
            <person name="Ott S."/>
            <person name="Zhao X."/>
            <person name="Nagaraj S."/>
            <person name="Vavikolanu K."/>
            <person name="Aluvathingal J."/>
            <person name="Nadendla S."/>
            <person name="Sichtig H."/>
        </authorList>
    </citation>
    <scope>NUCLEOTIDE SEQUENCE [LARGE SCALE GENOMIC DNA]</scope>
    <source>
        <strain evidence="6 7">FDAARGOS_392</strain>
        <plasmid evidence="7">Plasmid unnamed</plasmid>
    </source>
</reference>
<dbReference type="Gene3D" id="3.40.190.290">
    <property type="match status" value="1"/>
</dbReference>
<evidence type="ECO:0000313" key="7">
    <source>
        <dbReference type="Proteomes" id="UP000217979"/>
    </source>
</evidence>